<evidence type="ECO:0000256" key="5">
    <source>
        <dbReference type="ARBA" id="ARBA00022729"/>
    </source>
</evidence>
<evidence type="ECO:0000256" key="2">
    <source>
        <dbReference type="ARBA" id="ARBA00022448"/>
    </source>
</evidence>
<evidence type="ECO:0000256" key="12">
    <source>
        <dbReference type="SAM" id="SignalP"/>
    </source>
</evidence>
<evidence type="ECO:0000313" key="15">
    <source>
        <dbReference type="EMBL" id="QRG05410.1"/>
    </source>
</evidence>
<accession>A0A974SH68</accession>
<dbReference type="Pfam" id="PF07715">
    <property type="entry name" value="Plug"/>
    <property type="match status" value="1"/>
</dbReference>
<feature type="short sequence motif" description="TonB C-terminal box" evidence="10">
    <location>
        <begin position="682"/>
        <end position="699"/>
    </location>
</feature>
<dbReference type="CDD" id="cd01347">
    <property type="entry name" value="ligand_gated_channel"/>
    <property type="match status" value="1"/>
</dbReference>
<feature type="domain" description="TonB-dependent receptor plug" evidence="14">
    <location>
        <begin position="69"/>
        <end position="178"/>
    </location>
</feature>
<evidence type="ECO:0000256" key="4">
    <source>
        <dbReference type="ARBA" id="ARBA00022692"/>
    </source>
</evidence>
<dbReference type="Pfam" id="PF00593">
    <property type="entry name" value="TonB_dep_Rec_b-barrel"/>
    <property type="match status" value="1"/>
</dbReference>
<keyword evidence="7 9" id="KW-0472">Membrane</keyword>
<dbReference type="GO" id="GO:0044718">
    <property type="term" value="P:siderophore transmembrane transport"/>
    <property type="evidence" value="ECO:0007669"/>
    <property type="project" value="TreeGrafter"/>
</dbReference>
<evidence type="ECO:0000313" key="16">
    <source>
        <dbReference type="Proteomes" id="UP000596427"/>
    </source>
</evidence>
<keyword evidence="6 11" id="KW-0798">TonB box</keyword>
<dbReference type="AlphaFoldDB" id="A0A974SH68"/>
<evidence type="ECO:0000256" key="8">
    <source>
        <dbReference type="ARBA" id="ARBA00023237"/>
    </source>
</evidence>
<organism evidence="15 16">
    <name type="scientific">Xanthobacter dioxanivorans</name>
    <dbReference type="NCBI Taxonomy" id="2528964"/>
    <lineage>
        <taxon>Bacteria</taxon>
        <taxon>Pseudomonadati</taxon>
        <taxon>Pseudomonadota</taxon>
        <taxon>Alphaproteobacteria</taxon>
        <taxon>Hyphomicrobiales</taxon>
        <taxon>Xanthobacteraceae</taxon>
        <taxon>Xanthobacter</taxon>
    </lineage>
</organism>
<evidence type="ECO:0000256" key="11">
    <source>
        <dbReference type="RuleBase" id="RU003357"/>
    </source>
</evidence>
<comment type="similarity">
    <text evidence="9 11">Belongs to the TonB-dependent receptor family.</text>
</comment>
<dbReference type="Gene3D" id="2.40.170.20">
    <property type="entry name" value="TonB-dependent receptor, beta-barrel domain"/>
    <property type="match status" value="1"/>
</dbReference>
<dbReference type="InterPro" id="IPR039426">
    <property type="entry name" value="TonB-dep_rcpt-like"/>
</dbReference>
<reference evidence="15 16" key="1">
    <citation type="submission" date="2020-10" db="EMBL/GenBank/DDBJ databases">
        <title>Degradation of 1,4-Dioxane by Xanthobacter sp. YN2, via a Novel Group-2 Soluble Di-Iron Monooxygenase.</title>
        <authorList>
            <person name="Ma F."/>
            <person name="Wang Y."/>
            <person name="Yang J."/>
            <person name="Guo H."/>
            <person name="Su D."/>
            <person name="Yu L."/>
        </authorList>
    </citation>
    <scope>NUCLEOTIDE SEQUENCE [LARGE SCALE GENOMIC DNA]</scope>
    <source>
        <strain evidence="15 16">YN2</strain>
    </source>
</reference>
<dbReference type="PANTHER" id="PTHR30069:SF28">
    <property type="entry name" value="TONB-DEPENDENT RECEPTOR YNCD-RELATED"/>
    <property type="match status" value="1"/>
</dbReference>
<keyword evidence="2 9" id="KW-0813">Transport</keyword>
<dbReference type="InterPro" id="IPR000531">
    <property type="entry name" value="Beta-barrel_TonB"/>
</dbReference>
<evidence type="ECO:0000256" key="10">
    <source>
        <dbReference type="PROSITE-ProRule" id="PRU10144"/>
    </source>
</evidence>
<dbReference type="InterPro" id="IPR037066">
    <property type="entry name" value="Plug_dom_sf"/>
</dbReference>
<dbReference type="PROSITE" id="PS01156">
    <property type="entry name" value="TONB_DEPENDENT_REC_2"/>
    <property type="match status" value="1"/>
</dbReference>
<keyword evidence="3 9" id="KW-1134">Transmembrane beta strand</keyword>
<dbReference type="RefSeq" id="WP_203192276.1">
    <property type="nucleotide sequence ID" value="NZ_CP063362.1"/>
</dbReference>
<keyword evidence="15" id="KW-0675">Receptor</keyword>
<dbReference type="InterPro" id="IPR010917">
    <property type="entry name" value="TonB_rcpt_CS"/>
</dbReference>
<comment type="subcellular location">
    <subcellularLocation>
        <location evidence="1 9">Cell outer membrane</location>
        <topology evidence="1 9">Multi-pass membrane protein</topology>
    </subcellularLocation>
</comment>
<keyword evidence="5 12" id="KW-0732">Signal</keyword>
<dbReference type="KEGG" id="xdi:EZH22_20305"/>
<gene>
    <name evidence="15" type="ORF">EZH22_20305</name>
</gene>
<dbReference type="InterPro" id="IPR012910">
    <property type="entry name" value="Plug_dom"/>
</dbReference>
<evidence type="ECO:0000259" key="13">
    <source>
        <dbReference type="Pfam" id="PF00593"/>
    </source>
</evidence>
<name>A0A974SH68_9HYPH</name>
<feature type="signal peptide" evidence="12">
    <location>
        <begin position="1"/>
        <end position="33"/>
    </location>
</feature>
<dbReference type="PROSITE" id="PS52016">
    <property type="entry name" value="TONB_DEPENDENT_REC_3"/>
    <property type="match status" value="1"/>
</dbReference>
<keyword evidence="4 9" id="KW-0812">Transmembrane</keyword>
<dbReference type="PANTHER" id="PTHR30069">
    <property type="entry name" value="TONB-DEPENDENT OUTER MEMBRANE RECEPTOR"/>
    <property type="match status" value="1"/>
</dbReference>
<feature type="domain" description="TonB-dependent receptor-like beta-barrel" evidence="13">
    <location>
        <begin position="280"/>
        <end position="661"/>
    </location>
</feature>
<dbReference type="GO" id="GO:0009279">
    <property type="term" value="C:cell outer membrane"/>
    <property type="evidence" value="ECO:0007669"/>
    <property type="project" value="UniProtKB-SubCell"/>
</dbReference>
<feature type="chain" id="PRO_5037491540" evidence="12">
    <location>
        <begin position="34"/>
        <end position="699"/>
    </location>
</feature>
<keyword evidence="8 9" id="KW-0998">Cell outer membrane</keyword>
<sequence>MPTPPRAPSAARRGRLLAATACLTSLTALPAVAQSVTTLPEVVVEGSQQKPQPAPLTVATEAEARAAIERTPGGAEVVPDTAWRDGVSLTIKDMLDYVPGVFAQTKWGEDTRLSIRGSGLSRNFHLRGVQLFQDGIIPLNSADGGGDFQEIDPTAFRYVEVFKGANGYQFGANALGGAINFVTPTGRDAQGSEVRLDAGSFDFFRLQASTGGAQGPFDGFFTASALTSGGFREHAAGDSVRASGNVGWRPSETFETRFFFNANDIEQQIPGAVSKAAALTDPQAANPTNLKLDYQRNIQSVRIANKTTWVMNDSTRVEFGGYLSDKSLDHPIFQVLDNEYIDFGGFARLVDEREIAGFANRLTTGINLAIGSIDAKRYVNVYGNPGALTFAAQEDATTTTFYAEDNFYLTRTFALVGAFQYLTATRDRDGIYNAVTGSKDYDLFLPKGGFVWDIGPGAQVFANISNSGEVPTFSELTNFASPILSNLKAQIATTYEIGSRGRGEDFTWDVSLYRSNVQNELQCAATSVPGMCNVVNLGYTVHQGVEAGFGATLLKGLWDKGPNPDKVWLNFAYTYSDFFFDNDPVWGNNQLPGIPPHYFRAELLYKHPSGFYAGPNVEWVPTPYFVDDANTLNTAAYALLNFRIGYDNGGPLSAYVDARNLFNTAYIATVSVTGTATQTSALFEPGTGRAIYAGMRYTF</sequence>
<proteinExistence type="inferred from homology"/>
<dbReference type="GO" id="GO:0015344">
    <property type="term" value="F:siderophore uptake transmembrane transporter activity"/>
    <property type="evidence" value="ECO:0007669"/>
    <property type="project" value="TreeGrafter"/>
</dbReference>
<evidence type="ECO:0000256" key="1">
    <source>
        <dbReference type="ARBA" id="ARBA00004571"/>
    </source>
</evidence>
<dbReference type="Proteomes" id="UP000596427">
    <property type="component" value="Chromosome"/>
</dbReference>
<evidence type="ECO:0000256" key="3">
    <source>
        <dbReference type="ARBA" id="ARBA00022452"/>
    </source>
</evidence>
<evidence type="ECO:0000259" key="14">
    <source>
        <dbReference type="Pfam" id="PF07715"/>
    </source>
</evidence>
<dbReference type="InterPro" id="IPR036942">
    <property type="entry name" value="Beta-barrel_TonB_sf"/>
</dbReference>
<protein>
    <submittedName>
        <fullName evidence="15">TonB-dependent receptor</fullName>
    </submittedName>
</protein>
<evidence type="ECO:0000256" key="6">
    <source>
        <dbReference type="ARBA" id="ARBA00023077"/>
    </source>
</evidence>
<dbReference type="EMBL" id="CP063362">
    <property type="protein sequence ID" value="QRG05410.1"/>
    <property type="molecule type" value="Genomic_DNA"/>
</dbReference>
<evidence type="ECO:0000256" key="7">
    <source>
        <dbReference type="ARBA" id="ARBA00023136"/>
    </source>
</evidence>
<evidence type="ECO:0000256" key="9">
    <source>
        <dbReference type="PROSITE-ProRule" id="PRU01360"/>
    </source>
</evidence>
<dbReference type="Gene3D" id="2.170.130.10">
    <property type="entry name" value="TonB-dependent receptor, plug domain"/>
    <property type="match status" value="1"/>
</dbReference>
<dbReference type="SUPFAM" id="SSF56935">
    <property type="entry name" value="Porins"/>
    <property type="match status" value="1"/>
</dbReference>
<keyword evidence="16" id="KW-1185">Reference proteome</keyword>